<keyword evidence="5" id="KW-0687">Ribonucleoprotein</keyword>
<dbReference type="InterPro" id="IPR036935">
    <property type="entry name" value="Ribosomal_bL9_N_sf"/>
</dbReference>
<evidence type="ECO:0000256" key="4">
    <source>
        <dbReference type="ARBA" id="ARBA00022980"/>
    </source>
</evidence>
<dbReference type="OrthoDB" id="5555409at2759"/>
<dbReference type="AlphaFoldDB" id="C1MPK3"/>
<dbReference type="Proteomes" id="UP000001876">
    <property type="component" value="Unassembled WGS sequence"/>
</dbReference>
<evidence type="ECO:0000256" key="2">
    <source>
        <dbReference type="ARBA" id="ARBA00022730"/>
    </source>
</evidence>
<feature type="domain" description="Ribosomal protein L9" evidence="9">
    <location>
        <begin position="45"/>
        <end position="90"/>
    </location>
</feature>
<proteinExistence type="inferred from homology"/>
<evidence type="ECO:0000256" key="3">
    <source>
        <dbReference type="ARBA" id="ARBA00022884"/>
    </source>
</evidence>
<accession>C1MPK3</accession>
<dbReference type="GO" id="GO:0019843">
    <property type="term" value="F:rRNA binding"/>
    <property type="evidence" value="ECO:0007669"/>
    <property type="project" value="UniProtKB-KW"/>
</dbReference>
<keyword evidence="3" id="KW-0694">RNA-binding</keyword>
<dbReference type="InterPro" id="IPR020070">
    <property type="entry name" value="Ribosomal_bL9_N"/>
</dbReference>
<comment type="similarity">
    <text evidence="1">Belongs to the bacterial ribosomal protein bL9 family.</text>
</comment>
<keyword evidence="4" id="KW-0689">Ribosomal protein</keyword>
<dbReference type="Pfam" id="PF03948">
    <property type="entry name" value="Ribosomal_L9_C"/>
    <property type="match status" value="1"/>
</dbReference>
<keyword evidence="2" id="KW-0699">rRNA-binding</keyword>
<dbReference type="SUPFAM" id="SSF55658">
    <property type="entry name" value="L9 N-domain-like"/>
    <property type="match status" value="1"/>
</dbReference>
<dbReference type="eggNOG" id="KOG4607">
    <property type="taxonomic scope" value="Eukaryota"/>
</dbReference>
<dbReference type="InterPro" id="IPR020069">
    <property type="entry name" value="Ribosomal_bL9_C"/>
</dbReference>
<evidence type="ECO:0000256" key="7">
    <source>
        <dbReference type="ARBA" id="ARBA00035193"/>
    </source>
</evidence>
<evidence type="ECO:0000313" key="11">
    <source>
        <dbReference type="EMBL" id="EEH57545.1"/>
    </source>
</evidence>
<dbReference type="Gene3D" id="3.10.430.100">
    <property type="entry name" value="Ribosomal protein L9, C-terminal domain"/>
    <property type="match status" value="1"/>
</dbReference>
<dbReference type="GO" id="GO:0003735">
    <property type="term" value="F:structural constituent of ribosome"/>
    <property type="evidence" value="ECO:0007669"/>
    <property type="project" value="InterPro"/>
</dbReference>
<dbReference type="GO" id="GO:0006412">
    <property type="term" value="P:translation"/>
    <property type="evidence" value="ECO:0007669"/>
    <property type="project" value="InterPro"/>
</dbReference>
<evidence type="ECO:0000259" key="9">
    <source>
        <dbReference type="Pfam" id="PF01281"/>
    </source>
</evidence>
<dbReference type="PANTHER" id="PTHR21368">
    <property type="entry name" value="50S RIBOSOMAL PROTEIN L9"/>
    <property type="match status" value="1"/>
</dbReference>
<dbReference type="InterPro" id="IPR009027">
    <property type="entry name" value="Ribosomal_bL9/RNase_H1_N"/>
</dbReference>
<dbReference type="Gene3D" id="3.40.5.10">
    <property type="entry name" value="Ribosomal protein L9, N-terminal domain"/>
    <property type="match status" value="1"/>
</dbReference>
<dbReference type="EMBL" id="GG663738">
    <property type="protein sequence ID" value="EEH57545.1"/>
    <property type="molecule type" value="Genomic_DNA"/>
</dbReference>
<dbReference type="OMA" id="KFAILIR"/>
<organism evidence="12">
    <name type="scientific">Micromonas pusilla (strain CCMP1545)</name>
    <name type="common">Picoplanktonic green alga</name>
    <dbReference type="NCBI Taxonomy" id="564608"/>
    <lineage>
        <taxon>Eukaryota</taxon>
        <taxon>Viridiplantae</taxon>
        <taxon>Chlorophyta</taxon>
        <taxon>Mamiellophyceae</taxon>
        <taxon>Mamiellales</taxon>
        <taxon>Mamiellaceae</taxon>
        <taxon>Micromonas</taxon>
    </lineage>
</organism>
<dbReference type="GO" id="GO:1990904">
    <property type="term" value="C:ribonucleoprotein complex"/>
    <property type="evidence" value="ECO:0007669"/>
    <property type="project" value="UniProtKB-KW"/>
</dbReference>
<evidence type="ECO:0000256" key="8">
    <source>
        <dbReference type="ARBA" id="ARBA00035427"/>
    </source>
</evidence>
<protein>
    <recommendedName>
        <fullName evidence="7">Large ribosomal subunit protein bL9c</fullName>
    </recommendedName>
    <alternativeName>
        <fullName evidence="8">50S ribosomal protein L9, chloroplastic</fullName>
    </alternativeName>
    <alternativeName>
        <fullName evidence="6">CL9</fullName>
    </alternativeName>
</protein>
<dbReference type="RefSeq" id="XP_003057594.1">
    <property type="nucleotide sequence ID" value="XM_003057548.1"/>
</dbReference>
<dbReference type="KEGG" id="mpp:MICPUCDRAFT_56936"/>
<feature type="domain" description="Large ribosomal subunit protein bL9 C-terminal" evidence="10">
    <location>
        <begin position="141"/>
        <end position="187"/>
    </location>
</feature>
<dbReference type="GeneID" id="9683409"/>
<evidence type="ECO:0000256" key="5">
    <source>
        <dbReference type="ARBA" id="ARBA00023274"/>
    </source>
</evidence>
<evidence type="ECO:0000259" key="10">
    <source>
        <dbReference type="Pfam" id="PF03948"/>
    </source>
</evidence>
<evidence type="ECO:0000256" key="1">
    <source>
        <dbReference type="ARBA" id="ARBA00010605"/>
    </source>
</evidence>
<dbReference type="InterPro" id="IPR000244">
    <property type="entry name" value="Ribosomal_bL9"/>
</dbReference>
<evidence type="ECO:0000256" key="6">
    <source>
        <dbReference type="ARBA" id="ARBA00031047"/>
    </source>
</evidence>
<dbReference type="Pfam" id="PF01281">
    <property type="entry name" value="Ribosomal_L9_N"/>
    <property type="match status" value="1"/>
</dbReference>
<dbReference type="GO" id="GO:0005840">
    <property type="term" value="C:ribosome"/>
    <property type="evidence" value="ECO:0007669"/>
    <property type="project" value="UniProtKB-KW"/>
</dbReference>
<evidence type="ECO:0000313" key="12">
    <source>
        <dbReference type="Proteomes" id="UP000001876"/>
    </source>
</evidence>
<reference evidence="11 12" key="1">
    <citation type="journal article" date="2009" name="Science">
        <title>Green evolution and dynamic adaptations revealed by genomes of the marine picoeukaryotes Micromonas.</title>
        <authorList>
            <person name="Worden A.Z."/>
            <person name="Lee J.H."/>
            <person name="Mock T."/>
            <person name="Rouze P."/>
            <person name="Simmons M.P."/>
            <person name="Aerts A.L."/>
            <person name="Allen A.E."/>
            <person name="Cuvelier M.L."/>
            <person name="Derelle E."/>
            <person name="Everett M.V."/>
            <person name="Foulon E."/>
            <person name="Grimwood J."/>
            <person name="Gundlach H."/>
            <person name="Henrissat B."/>
            <person name="Napoli C."/>
            <person name="McDonald S.M."/>
            <person name="Parker M.S."/>
            <person name="Rombauts S."/>
            <person name="Salamov A."/>
            <person name="Von Dassow P."/>
            <person name="Badger J.H."/>
            <person name="Coutinho P.M."/>
            <person name="Demir E."/>
            <person name="Dubchak I."/>
            <person name="Gentemann C."/>
            <person name="Eikrem W."/>
            <person name="Gready J.E."/>
            <person name="John U."/>
            <person name="Lanier W."/>
            <person name="Lindquist E.A."/>
            <person name="Lucas S."/>
            <person name="Mayer K.F."/>
            <person name="Moreau H."/>
            <person name="Not F."/>
            <person name="Otillar R."/>
            <person name="Panaud O."/>
            <person name="Pangilinan J."/>
            <person name="Paulsen I."/>
            <person name="Piegu B."/>
            <person name="Poliakov A."/>
            <person name="Robbens S."/>
            <person name="Schmutz J."/>
            <person name="Toulza E."/>
            <person name="Wyss T."/>
            <person name="Zelensky A."/>
            <person name="Zhou K."/>
            <person name="Armbrust E.V."/>
            <person name="Bhattacharya D."/>
            <person name="Goodenough U.W."/>
            <person name="Van de Peer Y."/>
            <person name="Grigoriev I.V."/>
        </authorList>
    </citation>
    <scope>NUCLEOTIDE SEQUENCE [LARGE SCALE GENOMIC DNA]</scope>
    <source>
        <strain evidence="11 12">CCMP1545</strain>
    </source>
</reference>
<sequence length="207" mass="22673">MAMLRAVLDGCSTTGRSMLPALGASLSPWSIFVQSRGAKSAGRTVEICLLQDVEGLGRDGEVVSVKPGRARNHLVPYKFAAYSSPERLAEAAKKRESWDVRETVDDAAGVDPAVKEAETCIKILTNSTLVVKRIVDKTTNQPRVPVTAELIVKEVLRQRKLEIDPRSVLLKAPIKTYGTHRVPLSFAPPHEDVKPLTLSVVKRFHKG</sequence>
<dbReference type="STRING" id="564608.C1MPK3"/>
<keyword evidence="12" id="KW-1185">Reference proteome</keyword>
<dbReference type="InterPro" id="IPR036791">
    <property type="entry name" value="Ribosomal_bL9_C_sf"/>
</dbReference>
<name>C1MPK3_MICPC</name>
<gene>
    <name evidence="11" type="ORF">MICPUCDRAFT_56936</name>
</gene>
<dbReference type="SUPFAM" id="SSF55653">
    <property type="entry name" value="Ribosomal protein L9 C-domain"/>
    <property type="match status" value="1"/>
</dbReference>